<feature type="DNA-binding region" description="DM" evidence="10">
    <location>
        <begin position="44"/>
        <end position="91"/>
    </location>
</feature>
<dbReference type="GO" id="GO:0000922">
    <property type="term" value="C:spindle pole"/>
    <property type="evidence" value="ECO:0007669"/>
    <property type="project" value="InterPro"/>
</dbReference>
<evidence type="ECO:0000256" key="4">
    <source>
        <dbReference type="ARBA" id="ARBA00022701"/>
    </source>
</evidence>
<dbReference type="GO" id="GO:0007020">
    <property type="term" value="P:microtubule nucleation"/>
    <property type="evidence" value="ECO:0007669"/>
    <property type="project" value="InterPro"/>
</dbReference>
<dbReference type="GO" id="GO:0043565">
    <property type="term" value="F:sequence-specific DNA binding"/>
    <property type="evidence" value="ECO:0007669"/>
    <property type="project" value="InterPro"/>
</dbReference>
<dbReference type="STRING" id="7375.A0A0L0C7A5"/>
<keyword evidence="9 10" id="KW-0539">Nucleus</keyword>
<dbReference type="InterPro" id="IPR042241">
    <property type="entry name" value="GCP_C_sf"/>
</dbReference>
<keyword evidence="6 10" id="KW-0862">Zinc</keyword>
<dbReference type="SUPFAM" id="SSF82927">
    <property type="entry name" value="Cysteine-rich DNA binding domain, (DM domain)"/>
    <property type="match status" value="1"/>
</dbReference>
<dbReference type="OMA" id="ILRFWLM"/>
<evidence type="ECO:0000256" key="10">
    <source>
        <dbReference type="PROSITE-ProRule" id="PRU00070"/>
    </source>
</evidence>
<dbReference type="GO" id="GO:0051011">
    <property type="term" value="F:microtubule minus-end binding"/>
    <property type="evidence" value="ECO:0007669"/>
    <property type="project" value="TreeGrafter"/>
</dbReference>
<feature type="compositionally biased region" description="Polar residues" evidence="11">
    <location>
        <begin position="104"/>
        <end position="113"/>
    </location>
</feature>
<comment type="caution">
    <text evidence="13">The sequence shown here is derived from an EMBL/GenBank/DDBJ whole genome shotgun (WGS) entry which is preliminary data.</text>
</comment>
<feature type="domain" description="DM" evidence="12">
    <location>
        <begin position="44"/>
        <end position="91"/>
    </location>
</feature>
<dbReference type="FunFam" id="4.10.1040.10:FF:000001">
    <property type="entry name" value="doublesex- and mab-3-related transcription factor 1"/>
    <property type="match status" value="1"/>
</dbReference>
<dbReference type="GO" id="GO:0005634">
    <property type="term" value="C:nucleus"/>
    <property type="evidence" value="ECO:0007669"/>
    <property type="project" value="UniProtKB-SubCell"/>
</dbReference>
<feature type="region of interest" description="Disordered" evidence="11">
    <location>
        <begin position="93"/>
        <end position="113"/>
    </location>
</feature>
<gene>
    <name evidence="13" type="ORF">FF38_08968</name>
</gene>
<organism evidence="13 14">
    <name type="scientific">Lucilia cuprina</name>
    <name type="common">Green bottle fly</name>
    <name type="synonym">Australian sheep blowfly</name>
    <dbReference type="NCBI Taxonomy" id="7375"/>
    <lineage>
        <taxon>Eukaryota</taxon>
        <taxon>Metazoa</taxon>
        <taxon>Ecdysozoa</taxon>
        <taxon>Arthropoda</taxon>
        <taxon>Hexapoda</taxon>
        <taxon>Insecta</taxon>
        <taxon>Pterygota</taxon>
        <taxon>Neoptera</taxon>
        <taxon>Endopterygota</taxon>
        <taxon>Diptera</taxon>
        <taxon>Brachycera</taxon>
        <taxon>Muscomorpha</taxon>
        <taxon>Oestroidea</taxon>
        <taxon>Calliphoridae</taxon>
        <taxon>Luciliinae</taxon>
        <taxon>Lucilia</taxon>
    </lineage>
</organism>
<dbReference type="InterPro" id="IPR040457">
    <property type="entry name" value="GCP_C"/>
</dbReference>
<proteinExistence type="inferred from homology"/>
<dbReference type="GO" id="GO:0000278">
    <property type="term" value="P:mitotic cell cycle"/>
    <property type="evidence" value="ECO:0007669"/>
    <property type="project" value="TreeGrafter"/>
</dbReference>
<evidence type="ECO:0000313" key="14">
    <source>
        <dbReference type="Proteomes" id="UP000037069"/>
    </source>
</evidence>
<evidence type="ECO:0000256" key="7">
    <source>
        <dbReference type="ARBA" id="ARBA00023125"/>
    </source>
</evidence>
<dbReference type="Pfam" id="PF00751">
    <property type="entry name" value="DM"/>
    <property type="match status" value="1"/>
</dbReference>
<evidence type="ECO:0000256" key="3">
    <source>
        <dbReference type="ARBA" id="ARBA00022490"/>
    </source>
</evidence>
<dbReference type="InterPro" id="IPR001275">
    <property type="entry name" value="DM_DNA-bd"/>
</dbReference>
<dbReference type="CDD" id="cd22572">
    <property type="entry name" value="GCP5_NTD"/>
    <property type="match status" value="1"/>
</dbReference>
<sequence>MLNNKTESTALNTSYSSDEMATTNSSASSTASLKERRMLRTPKCARCRNHGVISCVKGHKKLCRWRECTCPNCQLVVDRQRVMAAQVALRRQQTMEEPYETNSDDSSSLPNCTSPQNTSVLKRTQQVLIAQKKIYKQRLRHVQQSTLYATAAMEKYNQHYSSWNSPLVERIRKRRAFADPELNQVSDVTLLNVAAVNHLTQPAFYEYDTLPAYQLTYAPNTLTNYNQELIVSPSHSYQPASSVSPVEKEETPTVVSKKPKNDIIQEYIPELVRLLTGFADDDINMEHCVHFGWNIIRNHRNLSTNSHDVRRKIEGIQERFRAENCPEYADYLGRLCDEVVKHPLCVDHYEVDVHWSLLDFLFTLAYNPTGALRKNKSKIVIQPIASEEIKEQDEEKEYWKNVLKEDFIPVTSNFNSDSELSDWSEDNDDSLTATNNEATVAENLNHEDVKSLTSFNQSEFGELKPPEKSTPFRKFDATSAKEKLENLIQHSWWKTKRNEHCNAIIESKLQSANFAINYNKYLSETSNNLIRFNIPTTISEQHVMREILWMFHMPQNCSIFSINENNQLKLKNNVTIPSCSVSSFESYIQENFLPFINMMQILRNFHKSIYSCEDRVPPRTLECYAANLHLHLAPIWQDLLAYEKRLLDPQDFQINTLINMRLMLRDSMRHLESLYECHQQVVLNWRQYPSHISAAFLLASLMHCYKVETNIEKANLFMSLLLASIKVFCEIIDTWWTEGRLDDWQQEYIVETVSNVDHAVCMREYCKNKSKAFFVPTHVSKMIKENSVFHLIQEHSLEAGRTLNLLYEINRIGDLRYNCDAMQGKLYYVFIQDLLKQINTLQSEVEIKTNARANQEDMSEDSGYYNEAATNTPKPKENTLLDNLTTQDDFLLMAFALNTSEEDLTVNKAFATEEQNDFVENKSSKPINALNIYEALQKSKNYLPLEEAVINALNRILKVRIAFANCFVMRLYREEVMILKHLQNIRKVFLMEASDLMHQFYSKLFQQIESGVTWANPSILTMQLDGIICAKFPEMSSLFRLEINAEFRCETTKVVDCVEEIIVTYNLSRELAYIITNEDIQSYNKVFCFLLKVKWGITTLEKLQFARSHKRRIPYAKFEMIDLIMRRLEQLRFWMMYAIQSVHFHLMTHVLQSMGEQLDIKIDNCENLKEMEMVHKSYLSTVCEHCFLTESVHTIKTGVEQLLSLVSILRGEWLGCVKYIESNSPLAIDLDDSSDDYADTDFVTNSQIDAMEYTYICCHQYLANVLNDQVYLQKRTFLSGLRAAFNTSLPH</sequence>
<evidence type="ECO:0000256" key="11">
    <source>
        <dbReference type="SAM" id="MobiDB-lite"/>
    </source>
</evidence>
<evidence type="ECO:0000259" key="12">
    <source>
        <dbReference type="PROSITE" id="PS50809"/>
    </source>
</evidence>
<feature type="region of interest" description="Disordered" evidence="11">
    <location>
        <begin position="1"/>
        <end position="34"/>
    </location>
</feature>
<dbReference type="GO" id="GO:0031122">
    <property type="term" value="P:cytoplasmic microtubule organization"/>
    <property type="evidence" value="ECO:0007669"/>
    <property type="project" value="TreeGrafter"/>
</dbReference>
<dbReference type="Gene3D" id="1.20.120.1900">
    <property type="entry name" value="Gamma-tubulin complex, C-terminal domain"/>
    <property type="match status" value="1"/>
</dbReference>
<dbReference type="GO" id="GO:0051321">
    <property type="term" value="P:meiotic cell cycle"/>
    <property type="evidence" value="ECO:0007669"/>
    <property type="project" value="TreeGrafter"/>
</dbReference>
<dbReference type="InterPro" id="IPR036407">
    <property type="entry name" value="DM_DNA-bd_sf"/>
</dbReference>
<keyword evidence="8" id="KW-0206">Cytoskeleton</keyword>
<dbReference type="GO" id="GO:0051225">
    <property type="term" value="P:spindle assembly"/>
    <property type="evidence" value="ECO:0007669"/>
    <property type="project" value="TreeGrafter"/>
</dbReference>
<dbReference type="Pfam" id="PF04130">
    <property type="entry name" value="GCP_C_terminal"/>
    <property type="match status" value="1"/>
</dbReference>
<feature type="compositionally biased region" description="Polar residues" evidence="11">
    <location>
        <begin position="1"/>
        <end position="20"/>
    </location>
</feature>
<reference evidence="13 14" key="1">
    <citation type="journal article" date="2015" name="Nat. Commun.">
        <title>Lucilia cuprina genome unlocks parasitic fly biology to underpin future interventions.</title>
        <authorList>
            <person name="Anstead C.A."/>
            <person name="Korhonen P.K."/>
            <person name="Young N.D."/>
            <person name="Hall R.S."/>
            <person name="Jex A.R."/>
            <person name="Murali S.C."/>
            <person name="Hughes D.S."/>
            <person name="Lee S.F."/>
            <person name="Perry T."/>
            <person name="Stroehlein A.J."/>
            <person name="Ansell B.R."/>
            <person name="Breugelmans B."/>
            <person name="Hofmann A."/>
            <person name="Qu J."/>
            <person name="Dugan S."/>
            <person name="Lee S.L."/>
            <person name="Chao H."/>
            <person name="Dinh H."/>
            <person name="Han Y."/>
            <person name="Doddapaneni H.V."/>
            <person name="Worley K.C."/>
            <person name="Muzny D.M."/>
            <person name="Ioannidis P."/>
            <person name="Waterhouse R.M."/>
            <person name="Zdobnov E.M."/>
            <person name="James P.J."/>
            <person name="Bagnall N.H."/>
            <person name="Kotze A.C."/>
            <person name="Gibbs R.A."/>
            <person name="Richards S."/>
            <person name="Batterham P."/>
            <person name="Gasser R.B."/>
        </authorList>
    </citation>
    <scope>NUCLEOTIDE SEQUENCE [LARGE SCALE GENOMIC DNA]</scope>
    <source>
        <strain evidence="13 14">LS</strain>
        <tissue evidence="13">Full body</tissue>
    </source>
</reference>
<evidence type="ECO:0000256" key="2">
    <source>
        <dbReference type="ARBA" id="ARBA00010337"/>
    </source>
</evidence>
<dbReference type="PANTHER" id="PTHR19302:SF33">
    <property type="entry name" value="GAMMA-TUBULIN COMPLEX COMPONENT 5"/>
    <property type="match status" value="1"/>
</dbReference>
<comment type="similarity">
    <text evidence="2">Belongs to the TUBGCP family.</text>
</comment>
<dbReference type="PROSITE" id="PS40000">
    <property type="entry name" value="DM_1"/>
    <property type="match status" value="1"/>
</dbReference>
<dbReference type="GO" id="GO:0000930">
    <property type="term" value="C:gamma-tubulin complex"/>
    <property type="evidence" value="ECO:0007669"/>
    <property type="project" value="TreeGrafter"/>
</dbReference>
<dbReference type="GO" id="GO:0043015">
    <property type="term" value="F:gamma-tubulin binding"/>
    <property type="evidence" value="ECO:0007669"/>
    <property type="project" value="InterPro"/>
</dbReference>
<dbReference type="PANTHER" id="PTHR19302">
    <property type="entry name" value="GAMMA TUBULIN COMPLEX PROTEIN"/>
    <property type="match status" value="1"/>
</dbReference>
<dbReference type="OrthoDB" id="66546at2759"/>
<dbReference type="GO" id="GO:0006355">
    <property type="term" value="P:regulation of DNA-templated transcription"/>
    <property type="evidence" value="ECO:0007669"/>
    <property type="project" value="InterPro"/>
</dbReference>
<dbReference type="PROSITE" id="PS50809">
    <property type="entry name" value="DM_2"/>
    <property type="match status" value="1"/>
</dbReference>
<dbReference type="GO" id="GO:0005874">
    <property type="term" value="C:microtubule"/>
    <property type="evidence" value="ECO:0007669"/>
    <property type="project" value="UniProtKB-KW"/>
</dbReference>
<keyword evidence="7 10" id="KW-0238">DNA-binding</keyword>
<evidence type="ECO:0000256" key="5">
    <source>
        <dbReference type="ARBA" id="ARBA00022723"/>
    </source>
</evidence>
<dbReference type="GO" id="GO:0046872">
    <property type="term" value="F:metal ion binding"/>
    <property type="evidence" value="ECO:0007669"/>
    <property type="project" value="UniProtKB-KW"/>
</dbReference>
<evidence type="ECO:0000256" key="9">
    <source>
        <dbReference type="ARBA" id="ARBA00023242"/>
    </source>
</evidence>
<comment type="subcellular location">
    <subcellularLocation>
        <location evidence="1">Cytoplasm</location>
        <location evidence="1">Cytoskeleton</location>
    </subcellularLocation>
    <subcellularLocation>
        <location evidence="10">Nucleus</location>
    </subcellularLocation>
</comment>
<dbReference type="SMART" id="SM00301">
    <property type="entry name" value="DM"/>
    <property type="match status" value="1"/>
</dbReference>
<dbReference type="Proteomes" id="UP000037069">
    <property type="component" value="Unassembled WGS sequence"/>
</dbReference>
<name>A0A0L0C7A5_LUCCU</name>
<dbReference type="EMBL" id="JRES01000911">
    <property type="protein sequence ID" value="KNC27314.1"/>
    <property type="molecule type" value="Genomic_DNA"/>
</dbReference>
<accession>A0A0L0C7A5</accession>
<feature type="compositionally biased region" description="Low complexity" evidence="11">
    <location>
        <begin position="21"/>
        <end position="32"/>
    </location>
</feature>
<dbReference type="InterPro" id="IPR059169">
    <property type="entry name" value="GCP5_N_ext"/>
</dbReference>
<dbReference type="InterPro" id="IPR041470">
    <property type="entry name" value="GCP_N"/>
</dbReference>
<protein>
    <recommendedName>
        <fullName evidence="12">DM domain-containing protein</fullName>
    </recommendedName>
</protein>
<feature type="region of interest" description="Disordered" evidence="11">
    <location>
        <begin position="852"/>
        <end position="877"/>
    </location>
</feature>
<dbReference type="InterPro" id="IPR007259">
    <property type="entry name" value="GCP"/>
</dbReference>
<keyword evidence="3" id="KW-0963">Cytoplasm</keyword>
<evidence type="ECO:0000256" key="1">
    <source>
        <dbReference type="ARBA" id="ARBA00004245"/>
    </source>
</evidence>
<evidence type="ECO:0000313" key="13">
    <source>
        <dbReference type="EMBL" id="KNC27314.1"/>
    </source>
</evidence>
<keyword evidence="4" id="KW-0493">Microtubule</keyword>
<dbReference type="Pfam" id="PF17681">
    <property type="entry name" value="GCP_N_terminal"/>
    <property type="match status" value="1"/>
</dbReference>
<evidence type="ECO:0000256" key="8">
    <source>
        <dbReference type="ARBA" id="ARBA00023212"/>
    </source>
</evidence>
<evidence type="ECO:0000256" key="6">
    <source>
        <dbReference type="ARBA" id="ARBA00022833"/>
    </source>
</evidence>
<dbReference type="Gene3D" id="4.10.1040.10">
    <property type="entry name" value="DM DNA-binding domain"/>
    <property type="match status" value="1"/>
</dbReference>
<keyword evidence="5 10" id="KW-0479">Metal-binding</keyword>
<keyword evidence="14" id="KW-1185">Reference proteome</keyword>